<sequence length="222" mass="25713">MMEQELTKFLTFWDHLNENEKELLKQNATFQTYAKGITMHRGSDDCLGVVLVRKGQLRTYMLSPDGRDITLYRLFAGDVCILSASCVLETITFDVFIDIEENSEIITITATLFQQLAKQNIYVETFGYKMAINRFSDVIWAMQQILFMSVDKRLAIFLKEEAEKNNSLELKITHEQIAKYMATAREVVTRMLKYFSQEGIVKISRGKITIVDKHKLDKLTID</sequence>
<dbReference type="Proteomes" id="UP000261032">
    <property type="component" value="Unassembled WGS sequence"/>
</dbReference>
<dbReference type="Gene3D" id="1.10.10.10">
    <property type="entry name" value="Winged helix-like DNA-binding domain superfamily/Winged helix DNA-binding domain"/>
    <property type="match status" value="1"/>
</dbReference>
<dbReference type="SMART" id="SM00419">
    <property type="entry name" value="HTH_CRP"/>
    <property type="match status" value="1"/>
</dbReference>
<dbReference type="RefSeq" id="WP_117580190.1">
    <property type="nucleotide sequence ID" value="NZ_QUSL01000001.1"/>
</dbReference>
<dbReference type="SUPFAM" id="SSF46785">
    <property type="entry name" value="Winged helix' DNA-binding domain"/>
    <property type="match status" value="1"/>
</dbReference>
<dbReference type="InterPro" id="IPR014710">
    <property type="entry name" value="RmlC-like_jellyroll"/>
</dbReference>
<dbReference type="AlphaFoldDB" id="A0A3E3EHB2"/>
<dbReference type="Gene3D" id="2.60.120.10">
    <property type="entry name" value="Jelly Rolls"/>
    <property type="match status" value="1"/>
</dbReference>
<keyword evidence="1" id="KW-0805">Transcription regulation</keyword>
<accession>A0A3E3EHB2</accession>
<dbReference type="Pfam" id="PF13545">
    <property type="entry name" value="HTH_Crp_2"/>
    <property type="match status" value="1"/>
</dbReference>
<evidence type="ECO:0000256" key="1">
    <source>
        <dbReference type="ARBA" id="ARBA00023015"/>
    </source>
</evidence>
<dbReference type="PRINTS" id="PR00034">
    <property type="entry name" value="HTHCRP"/>
</dbReference>
<dbReference type="InterPro" id="IPR036388">
    <property type="entry name" value="WH-like_DNA-bd_sf"/>
</dbReference>
<feature type="domain" description="HTH crp-type" evidence="4">
    <location>
        <begin position="148"/>
        <end position="214"/>
    </location>
</feature>
<dbReference type="GO" id="GO:0003677">
    <property type="term" value="F:DNA binding"/>
    <property type="evidence" value="ECO:0007669"/>
    <property type="project" value="UniProtKB-KW"/>
</dbReference>
<dbReference type="SUPFAM" id="SSF51206">
    <property type="entry name" value="cAMP-binding domain-like"/>
    <property type="match status" value="1"/>
</dbReference>
<evidence type="ECO:0000256" key="2">
    <source>
        <dbReference type="ARBA" id="ARBA00023125"/>
    </source>
</evidence>
<dbReference type="EMBL" id="QUSL01000001">
    <property type="protein sequence ID" value="RGD87293.1"/>
    <property type="molecule type" value="Genomic_DNA"/>
</dbReference>
<gene>
    <name evidence="5" type="ORF">DXB93_01100</name>
</gene>
<evidence type="ECO:0000259" key="4">
    <source>
        <dbReference type="PROSITE" id="PS51063"/>
    </source>
</evidence>
<organism evidence="5 6">
    <name type="scientific">Thomasclavelia ramosa</name>
    <dbReference type="NCBI Taxonomy" id="1547"/>
    <lineage>
        <taxon>Bacteria</taxon>
        <taxon>Bacillati</taxon>
        <taxon>Bacillota</taxon>
        <taxon>Erysipelotrichia</taxon>
        <taxon>Erysipelotrichales</taxon>
        <taxon>Coprobacillaceae</taxon>
        <taxon>Thomasclavelia</taxon>
    </lineage>
</organism>
<keyword evidence="2" id="KW-0238">DNA-binding</keyword>
<dbReference type="InterPro" id="IPR012318">
    <property type="entry name" value="HTH_CRP"/>
</dbReference>
<dbReference type="CDD" id="cd00038">
    <property type="entry name" value="CAP_ED"/>
    <property type="match status" value="1"/>
</dbReference>
<dbReference type="InterPro" id="IPR018490">
    <property type="entry name" value="cNMP-bd_dom_sf"/>
</dbReference>
<keyword evidence="3" id="KW-0804">Transcription</keyword>
<comment type="caution">
    <text evidence="5">The sequence shown here is derived from an EMBL/GenBank/DDBJ whole genome shotgun (WGS) entry which is preliminary data.</text>
</comment>
<dbReference type="GO" id="GO:0006355">
    <property type="term" value="P:regulation of DNA-templated transcription"/>
    <property type="evidence" value="ECO:0007669"/>
    <property type="project" value="InterPro"/>
</dbReference>
<dbReference type="InterPro" id="IPR036390">
    <property type="entry name" value="WH_DNA-bd_sf"/>
</dbReference>
<evidence type="ECO:0000313" key="6">
    <source>
        <dbReference type="Proteomes" id="UP000261032"/>
    </source>
</evidence>
<protein>
    <submittedName>
        <fullName evidence="5">Crp/Fnr family transcriptional regulator</fullName>
    </submittedName>
</protein>
<name>A0A3E3EHB2_9FIRM</name>
<evidence type="ECO:0000256" key="3">
    <source>
        <dbReference type="ARBA" id="ARBA00023163"/>
    </source>
</evidence>
<dbReference type="InterPro" id="IPR000595">
    <property type="entry name" value="cNMP-bd_dom"/>
</dbReference>
<proteinExistence type="predicted"/>
<dbReference type="PROSITE" id="PS51063">
    <property type="entry name" value="HTH_CRP_2"/>
    <property type="match status" value="1"/>
</dbReference>
<evidence type="ECO:0000313" key="5">
    <source>
        <dbReference type="EMBL" id="RGD87293.1"/>
    </source>
</evidence>
<reference evidence="5 6" key="1">
    <citation type="submission" date="2018-08" db="EMBL/GenBank/DDBJ databases">
        <title>A genome reference for cultivated species of the human gut microbiota.</title>
        <authorList>
            <person name="Zou Y."/>
            <person name="Xue W."/>
            <person name="Luo G."/>
        </authorList>
    </citation>
    <scope>NUCLEOTIDE SEQUENCE [LARGE SCALE GENOMIC DNA]</scope>
    <source>
        <strain evidence="5 6">OM06-4</strain>
    </source>
</reference>